<dbReference type="GO" id="GO:0019172">
    <property type="term" value="F:glyoxalase III activity"/>
    <property type="evidence" value="ECO:0007669"/>
    <property type="project" value="UniProtKB-EC"/>
</dbReference>
<dbReference type="NCBIfam" id="TIGR01383">
    <property type="entry name" value="not_thiJ"/>
    <property type="match status" value="1"/>
</dbReference>
<dbReference type="EC" id="4.2.1.130" evidence="2"/>
<dbReference type="GO" id="GO:0005739">
    <property type="term" value="C:mitochondrion"/>
    <property type="evidence" value="ECO:0007669"/>
    <property type="project" value="TreeGrafter"/>
</dbReference>
<dbReference type="GO" id="GO:0006979">
    <property type="term" value="P:response to oxidative stress"/>
    <property type="evidence" value="ECO:0007669"/>
    <property type="project" value="TreeGrafter"/>
</dbReference>
<evidence type="ECO:0000313" key="7">
    <source>
        <dbReference type="Proteomes" id="UP000193642"/>
    </source>
</evidence>
<dbReference type="FunFam" id="3.40.50.880:FF:000022">
    <property type="entry name" value="protein deglycase DJ-1"/>
    <property type="match status" value="1"/>
</dbReference>
<dbReference type="SUPFAM" id="SSF52317">
    <property type="entry name" value="Class I glutamine amidotransferase-like"/>
    <property type="match status" value="1"/>
</dbReference>
<evidence type="ECO:0000259" key="5">
    <source>
        <dbReference type="Pfam" id="PF01965"/>
    </source>
</evidence>
<dbReference type="PANTHER" id="PTHR48094:SF12">
    <property type="entry name" value="PARKINSON DISEASE PROTEIN 7 HOMOLOG"/>
    <property type="match status" value="1"/>
</dbReference>
<reference evidence="6 7" key="1">
    <citation type="submission" date="2016-07" db="EMBL/GenBank/DDBJ databases">
        <title>Pervasive Adenine N6-methylation of Active Genes in Fungi.</title>
        <authorList>
            <consortium name="DOE Joint Genome Institute"/>
            <person name="Mondo S.J."/>
            <person name="Dannebaum R.O."/>
            <person name="Kuo R.C."/>
            <person name="Labutti K."/>
            <person name="Haridas S."/>
            <person name="Kuo A."/>
            <person name="Salamov A."/>
            <person name="Ahrendt S.R."/>
            <person name="Lipzen A."/>
            <person name="Sullivan W."/>
            <person name="Andreopoulos W.B."/>
            <person name="Clum A."/>
            <person name="Lindquist E."/>
            <person name="Daum C."/>
            <person name="Ramamoorthy G.K."/>
            <person name="Gryganskyi A."/>
            <person name="Culley D."/>
            <person name="Magnuson J.K."/>
            <person name="James T.Y."/>
            <person name="O'Malley M.A."/>
            <person name="Stajich J.E."/>
            <person name="Spatafora J.W."/>
            <person name="Visel A."/>
            <person name="Grigoriev I.V."/>
        </authorList>
    </citation>
    <scope>NUCLEOTIDE SEQUENCE [LARGE SCALE GENOMIC DNA]</scope>
    <source>
        <strain evidence="6 7">JEL800</strain>
    </source>
</reference>
<accession>A0A1Y2CIM7</accession>
<dbReference type="STRING" id="329046.A0A1Y2CIM7"/>
<comment type="caution">
    <text evidence="6">The sequence shown here is derived from an EMBL/GenBank/DDBJ whole genome shotgun (WGS) entry which is preliminary data.</text>
</comment>
<dbReference type="AlphaFoldDB" id="A0A1Y2CIM7"/>
<dbReference type="InterPro" id="IPR006287">
    <property type="entry name" value="DJ-1"/>
</dbReference>
<dbReference type="Proteomes" id="UP000193642">
    <property type="component" value="Unassembled WGS sequence"/>
</dbReference>
<dbReference type="GO" id="GO:0010646">
    <property type="term" value="P:regulation of cell communication"/>
    <property type="evidence" value="ECO:0007669"/>
    <property type="project" value="UniProtKB-ARBA"/>
</dbReference>
<dbReference type="GO" id="GO:1903189">
    <property type="term" value="P:glyoxal metabolic process"/>
    <property type="evidence" value="ECO:0007669"/>
    <property type="project" value="TreeGrafter"/>
</dbReference>
<dbReference type="OrthoDB" id="543156at2759"/>
<dbReference type="EMBL" id="MCGO01000015">
    <property type="protein sequence ID" value="ORY46879.1"/>
    <property type="molecule type" value="Genomic_DNA"/>
</dbReference>
<dbReference type="PANTHER" id="PTHR48094">
    <property type="entry name" value="PROTEIN/NUCLEIC ACID DEGLYCASE DJ-1-RELATED"/>
    <property type="match status" value="1"/>
</dbReference>
<dbReference type="InterPro" id="IPR002818">
    <property type="entry name" value="DJ-1/PfpI"/>
</dbReference>
<comment type="catalytic activity">
    <reaction evidence="4">
        <text>methylglyoxal + H2O = (R)-lactate + H(+)</text>
        <dbReference type="Rhea" id="RHEA:27754"/>
        <dbReference type="ChEBI" id="CHEBI:15377"/>
        <dbReference type="ChEBI" id="CHEBI:15378"/>
        <dbReference type="ChEBI" id="CHEBI:16004"/>
        <dbReference type="ChEBI" id="CHEBI:17158"/>
        <dbReference type="EC" id="4.2.1.130"/>
    </reaction>
</comment>
<dbReference type="CDD" id="cd03135">
    <property type="entry name" value="GATase1_DJ-1"/>
    <property type="match status" value="1"/>
</dbReference>
<keyword evidence="7" id="KW-1185">Reference proteome</keyword>
<protein>
    <recommendedName>
        <fullName evidence="2">D-lactate dehydratase</fullName>
        <ecNumber evidence="2">4.2.1.130</ecNumber>
    </recommendedName>
</protein>
<feature type="domain" description="DJ-1/PfpI" evidence="5">
    <location>
        <begin position="3"/>
        <end position="166"/>
    </location>
</feature>
<name>A0A1Y2CIM7_9FUNG</name>
<gene>
    <name evidence="6" type="ORF">BCR33DRAFT_111790</name>
</gene>
<evidence type="ECO:0000256" key="4">
    <source>
        <dbReference type="ARBA" id="ARBA00048082"/>
    </source>
</evidence>
<dbReference type="InterPro" id="IPR050325">
    <property type="entry name" value="Prot/Nucl_acid_deglycase"/>
</dbReference>
<evidence type="ECO:0000256" key="3">
    <source>
        <dbReference type="ARBA" id="ARBA00022490"/>
    </source>
</evidence>
<dbReference type="Gene3D" id="3.40.50.880">
    <property type="match status" value="1"/>
</dbReference>
<dbReference type="GO" id="GO:0005829">
    <property type="term" value="C:cytosol"/>
    <property type="evidence" value="ECO:0007669"/>
    <property type="project" value="EnsemblFungi"/>
</dbReference>
<organism evidence="6 7">
    <name type="scientific">Rhizoclosmatium globosum</name>
    <dbReference type="NCBI Taxonomy" id="329046"/>
    <lineage>
        <taxon>Eukaryota</taxon>
        <taxon>Fungi</taxon>
        <taxon>Fungi incertae sedis</taxon>
        <taxon>Chytridiomycota</taxon>
        <taxon>Chytridiomycota incertae sedis</taxon>
        <taxon>Chytridiomycetes</taxon>
        <taxon>Chytridiales</taxon>
        <taxon>Chytriomycetaceae</taxon>
        <taxon>Rhizoclosmatium</taxon>
    </lineage>
</organism>
<comment type="subcellular location">
    <subcellularLocation>
        <location evidence="1">Cytoplasm</location>
    </subcellularLocation>
</comment>
<evidence type="ECO:0000256" key="2">
    <source>
        <dbReference type="ARBA" id="ARBA00013134"/>
    </source>
</evidence>
<keyword evidence="3" id="KW-0963">Cytoplasm</keyword>
<proteinExistence type="predicted"/>
<evidence type="ECO:0000313" key="6">
    <source>
        <dbReference type="EMBL" id="ORY46879.1"/>
    </source>
</evidence>
<dbReference type="GO" id="GO:0005634">
    <property type="term" value="C:nucleus"/>
    <property type="evidence" value="ECO:0007669"/>
    <property type="project" value="EnsemblFungi"/>
</dbReference>
<dbReference type="GO" id="GO:0023051">
    <property type="term" value="P:regulation of signaling"/>
    <property type="evidence" value="ECO:0007669"/>
    <property type="project" value="UniProtKB-ARBA"/>
</dbReference>
<sequence length="190" mass="20005">MVRVLVVVADGSEEMETVICVDVLRRAQIEVTLASVGAQVVTCSRNVRLHADAQLNLSDSDFDAVVLPGGLGGAKAFAENAALHTLLKAFESKGKLVAAVCAAPIALHPANIAKGKQITSHPSVKDQLVAANWFGEYKEDRVVVDGNLITSRGPGTSFEFALSIIKYLCGKEKAEEVAGPMVLPPGTIIV</sequence>
<dbReference type="InterPro" id="IPR029062">
    <property type="entry name" value="Class_I_gatase-like"/>
</dbReference>
<dbReference type="Pfam" id="PF01965">
    <property type="entry name" value="DJ-1_PfpI"/>
    <property type="match status" value="1"/>
</dbReference>
<evidence type="ECO:0000256" key="1">
    <source>
        <dbReference type="ARBA" id="ARBA00004496"/>
    </source>
</evidence>